<proteinExistence type="predicted"/>
<dbReference type="EMBL" id="JAXCGZ010017089">
    <property type="protein sequence ID" value="KAK7068893.1"/>
    <property type="molecule type" value="Genomic_DNA"/>
</dbReference>
<evidence type="ECO:0000313" key="1">
    <source>
        <dbReference type="EMBL" id="KAK7068893.1"/>
    </source>
</evidence>
<reference evidence="1 2" key="1">
    <citation type="submission" date="2023-11" db="EMBL/GenBank/DDBJ databases">
        <title>Halocaridina rubra genome assembly.</title>
        <authorList>
            <person name="Smith C."/>
        </authorList>
    </citation>
    <scope>NUCLEOTIDE SEQUENCE [LARGE SCALE GENOMIC DNA]</scope>
    <source>
        <strain evidence="1">EP-1</strain>
        <tissue evidence="1">Whole</tissue>
    </source>
</reference>
<dbReference type="Proteomes" id="UP001381693">
    <property type="component" value="Unassembled WGS sequence"/>
</dbReference>
<keyword evidence="2" id="KW-1185">Reference proteome</keyword>
<sequence length="66" mass="7879">MGDCLYSSPILSLHEWSERAAYAFLANVRVAFRHMDKKMFINTYVTYMRPKLEYAAPFWNPHLKNH</sequence>
<gene>
    <name evidence="1" type="ORF">SK128_006339</name>
</gene>
<feature type="non-terminal residue" evidence="1">
    <location>
        <position position="66"/>
    </location>
</feature>
<evidence type="ECO:0000313" key="2">
    <source>
        <dbReference type="Proteomes" id="UP001381693"/>
    </source>
</evidence>
<accession>A0AAN8WUC2</accession>
<protein>
    <submittedName>
        <fullName evidence="1">Uncharacterized protein</fullName>
    </submittedName>
</protein>
<dbReference type="AlphaFoldDB" id="A0AAN8WUC2"/>
<comment type="caution">
    <text evidence="1">The sequence shown here is derived from an EMBL/GenBank/DDBJ whole genome shotgun (WGS) entry which is preliminary data.</text>
</comment>
<organism evidence="1 2">
    <name type="scientific">Halocaridina rubra</name>
    <name type="common">Hawaiian red shrimp</name>
    <dbReference type="NCBI Taxonomy" id="373956"/>
    <lineage>
        <taxon>Eukaryota</taxon>
        <taxon>Metazoa</taxon>
        <taxon>Ecdysozoa</taxon>
        <taxon>Arthropoda</taxon>
        <taxon>Crustacea</taxon>
        <taxon>Multicrustacea</taxon>
        <taxon>Malacostraca</taxon>
        <taxon>Eumalacostraca</taxon>
        <taxon>Eucarida</taxon>
        <taxon>Decapoda</taxon>
        <taxon>Pleocyemata</taxon>
        <taxon>Caridea</taxon>
        <taxon>Atyoidea</taxon>
        <taxon>Atyidae</taxon>
        <taxon>Halocaridina</taxon>
    </lineage>
</organism>
<name>A0AAN8WUC2_HALRR</name>